<dbReference type="GO" id="GO:0016853">
    <property type="term" value="F:isomerase activity"/>
    <property type="evidence" value="ECO:0007669"/>
    <property type="project" value="UniProtKB-KW"/>
</dbReference>
<dbReference type="CDD" id="cd05005">
    <property type="entry name" value="SIS_PHI"/>
    <property type="match status" value="1"/>
</dbReference>
<dbReference type="SUPFAM" id="SSF53697">
    <property type="entry name" value="SIS domain"/>
    <property type="match status" value="1"/>
</dbReference>
<dbReference type="InterPro" id="IPR017552">
    <property type="entry name" value="PHI/rmpB"/>
</dbReference>
<dbReference type="AlphaFoldDB" id="M1I390"/>
<dbReference type="Proteomes" id="UP000011281">
    <property type="component" value="Chromosome"/>
</dbReference>
<dbReference type="PANTHER" id="PTHR43443:SF1">
    <property type="entry name" value="3-HEXULOSE-6-PHOSPHATE ISOMERASE"/>
    <property type="match status" value="1"/>
</dbReference>
<dbReference type="InterPro" id="IPR046348">
    <property type="entry name" value="SIS_dom_sf"/>
</dbReference>
<dbReference type="PANTHER" id="PTHR43443">
    <property type="entry name" value="3-HEXULOSE-6-PHOSPHATE ISOMERASE"/>
    <property type="match status" value="1"/>
</dbReference>
<dbReference type="EMBL" id="CP002817">
    <property type="protein sequence ID" value="AGE70698.1"/>
    <property type="molecule type" value="Genomic_DNA"/>
</dbReference>
<feature type="domain" description="SIS" evidence="2">
    <location>
        <begin position="53"/>
        <end position="211"/>
    </location>
</feature>
<evidence type="ECO:0000313" key="4">
    <source>
        <dbReference type="Proteomes" id="UP000011281"/>
    </source>
</evidence>
<dbReference type="GO" id="GO:1901135">
    <property type="term" value="P:carbohydrate derivative metabolic process"/>
    <property type="evidence" value="ECO:0007669"/>
    <property type="project" value="InterPro"/>
</dbReference>
<gene>
    <name evidence="3" type="ORF">SacN8_03630</name>
</gene>
<dbReference type="NCBIfam" id="TIGR03127">
    <property type="entry name" value="RuMP_HxlB"/>
    <property type="match status" value="1"/>
</dbReference>
<dbReference type="HOGENOM" id="CLU_094236_1_0_2"/>
<keyword evidence="3" id="KW-0413">Isomerase</keyword>
<dbReference type="KEGG" id="sacn:SacN8_03630"/>
<evidence type="ECO:0000256" key="1">
    <source>
        <dbReference type="ARBA" id="ARBA00009235"/>
    </source>
</evidence>
<organism evidence="4">
    <name type="scientific">Sulfolobus acidocaldarius N8</name>
    <dbReference type="NCBI Taxonomy" id="1028566"/>
    <lineage>
        <taxon>Archaea</taxon>
        <taxon>Thermoproteota</taxon>
        <taxon>Thermoprotei</taxon>
        <taxon>Sulfolobales</taxon>
        <taxon>Sulfolobaceae</taxon>
        <taxon>Sulfolobus</taxon>
    </lineage>
</organism>
<name>M1I390_9CREN</name>
<proteinExistence type="inferred from homology"/>
<evidence type="ECO:0000313" key="3">
    <source>
        <dbReference type="EMBL" id="AGE70698.1"/>
    </source>
</evidence>
<dbReference type="PROSITE" id="PS51464">
    <property type="entry name" value="SIS"/>
    <property type="match status" value="1"/>
</dbReference>
<protein>
    <submittedName>
        <fullName evidence="3">6-phospho 3-hexuloisomerase</fullName>
    </submittedName>
</protein>
<accession>M1I390</accession>
<evidence type="ECO:0000259" key="2">
    <source>
        <dbReference type="PROSITE" id="PS51464"/>
    </source>
</evidence>
<sequence>MELMSYKWRFKLSSSPTNTSLFESLISIKTMYDIAEFIMRAVRMLKPEQVSKMIEVLVNHYNQNKNGKILVMGAGRSGLVGKAFGMRLLHLGYNVYVLGDTIVPAIGERDIAIAISGSGRTRLILTAAEAAKAAKSTLISITSYADSPLAKISDVVVEIPGRTKYSTNEDYFARQILGITEPLAPLGTLFEDTTQIFLDGLVAELMKKLNKTEEDLRMIHANIEL</sequence>
<dbReference type="Gene3D" id="3.40.50.10490">
    <property type="entry name" value="Glucose-6-phosphate isomerase like protein, domain 1"/>
    <property type="match status" value="1"/>
</dbReference>
<dbReference type="PATRIC" id="fig|1028566.6.peg.711"/>
<dbReference type="Pfam" id="PF01380">
    <property type="entry name" value="SIS"/>
    <property type="match status" value="1"/>
</dbReference>
<dbReference type="InterPro" id="IPR001347">
    <property type="entry name" value="SIS_dom"/>
</dbReference>
<reference evidence="3 4" key="1">
    <citation type="journal article" date="2012" name="ISME J.">
        <title>Genomic evidence of rapid, global-scale gene flow in a Sulfolobus species.</title>
        <authorList>
            <person name="Mao D."/>
            <person name="Grogan D."/>
        </authorList>
    </citation>
    <scope>NUCLEOTIDE SEQUENCE [LARGE SCALE GENOMIC DNA]</scope>
    <source>
        <strain evidence="3 4">N8</strain>
    </source>
</reference>
<comment type="similarity">
    <text evidence="1">Belongs to the SIS family. PHI subfamily.</text>
</comment>
<dbReference type="GO" id="GO:0097367">
    <property type="term" value="F:carbohydrate derivative binding"/>
    <property type="evidence" value="ECO:0007669"/>
    <property type="project" value="InterPro"/>
</dbReference>